<dbReference type="EMBL" id="FQYP01000005">
    <property type="protein sequence ID" value="SHJ09362.1"/>
    <property type="molecule type" value="Genomic_DNA"/>
</dbReference>
<name>A0A1M6GHK6_9FLAO</name>
<keyword evidence="3" id="KW-0288">FMN</keyword>
<organism evidence="6 7">
    <name type="scientific">Aquimarina spongiae</name>
    <dbReference type="NCBI Taxonomy" id="570521"/>
    <lineage>
        <taxon>Bacteria</taxon>
        <taxon>Pseudomonadati</taxon>
        <taxon>Bacteroidota</taxon>
        <taxon>Flavobacteriia</taxon>
        <taxon>Flavobacteriales</taxon>
        <taxon>Flavobacteriaceae</taxon>
        <taxon>Aquimarina</taxon>
    </lineage>
</organism>
<keyword evidence="5 6" id="KW-0503">Monooxygenase</keyword>
<dbReference type="InterPro" id="IPR013785">
    <property type="entry name" value="Aldolase_TIM"/>
</dbReference>
<dbReference type="FunFam" id="3.20.20.70:FF:000210">
    <property type="entry name" value="2-nitropropane dioxygenase"/>
    <property type="match status" value="1"/>
</dbReference>
<comment type="similarity">
    <text evidence="1">Belongs to the nitronate monooxygenase family. NMO class I subfamily.</text>
</comment>
<keyword evidence="2" id="KW-0285">Flavoprotein</keyword>
<protein>
    <submittedName>
        <fullName evidence="6">Nitronate monooxygenase</fullName>
    </submittedName>
</protein>
<evidence type="ECO:0000313" key="7">
    <source>
        <dbReference type="Proteomes" id="UP000184432"/>
    </source>
</evidence>
<dbReference type="SUPFAM" id="SSF51412">
    <property type="entry name" value="Inosine monophosphate dehydrogenase (IMPDH)"/>
    <property type="match status" value="1"/>
</dbReference>
<dbReference type="PANTHER" id="PTHR42747">
    <property type="entry name" value="NITRONATE MONOOXYGENASE-RELATED"/>
    <property type="match status" value="1"/>
</dbReference>
<proteinExistence type="inferred from homology"/>
<dbReference type="Proteomes" id="UP000184432">
    <property type="component" value="Unassembled WGS sequence"/>
</dbReference>
<gene>
    <name evidence="6" type="ORF">SAMN04488508_105281</name>
</gene>
<evidence type="ECO:0000256" key="3">
    <source>
        <dbReference type="ARBA" id="ARBA00022643"/>
    </source>
</evidence>
<reference evidence="7" key="1">
    <citation type="submission" date="2016-11" db="EMBL/GenBank/DDBJ databases">
        <authorList>
            <person name="Varghese N."/>
            <person name="Submissions S."/>
        </authorList>
    </citation>
    <scope>NUCLEOTIDE SEQUENCE [LARGE SCALE GENOMIC DNA]</scope>
    <source>
        <strain evidence="7">DSM 22623</strain>
    </source>
</reference>
<dbReference type="GO" id="GO:0018580">
    <property type="term" value="F:nitronate monooxygenase activity"/>
    <property type="evidence" value="ECO:0007669"/>
    <property type="project" value="InterPro"/>
</dbReference>
<dbReference type="STRING" id="570521.SAMN04488508_105281"/>
<evidence type="ECO:0000256" key="5">
    <source>
        <dbReference type="ARBA" id="ARBA00023033"/>
    </source>
</evidence>
<dbReference type="PANTHER" id="PTHR42747:SF4">
    <property type="entry name" value="BLR1330 PROTEIN"/>
    <property type="match status" value="1"/>
</dbReference>
<keyword evidence="4" id="KW-0560">Oxidoreductase</keyword>
<keyword evidence="7" id="KW-1185">Reference proteome</keyword>
<dbReference type="AlphaFoldDB" id="A0A1M6GHK6"/>
<dbReference type="RefSeq" id="WP_073316475.1">
    <property type="nucleotide sequence ID" value="NZ_FQYP01000005.1"/>
</dbReference>
<sequence>MSKAPFIKELTLPAVAAPMFLISGPQLVIECCKNGIVGTFPALNQRTSEGFEEWLIEIKEALSDYEKETGKKAAPFGVNLIVHHSNPRLKADLALCVKHQVPLIITSLGAVSELVDTVHSYGGLVFHDVIKKRHAEKASEAGVDGLILVAAGAGGHAGTLNPMPFITEIKQFFKKTILLSGCISTGRDVASAMQMGADLAYMGTRFINTEESKAPKEYREMIINCGASDIVYTAAISGVAANFLGPSLQAMGITEEMLTRKTKVDFGEELTVDENEAKAWATIWSAGQGVAAIHDAPSVKDLISNLKQEFKTAIQQQNQLLETYG</sequence>
<accession>A0A1M6GHK6</accession>
<dbReference type="Pfam" id="PF03060">
    <property type="entry name" value="NMO"/>
    <property type="match status" value="1"/>
</dbReference>
<evidence type="ECO:0000256" key="1">
    <source>
        <dbReference type="ARBA" id="ARBA00009881"/>
    </source>
</evidence>
<evidence type="ECO:0000313" key="6">
    <source>
        <dbReference type="EMBL" id="SHJ09362.1"/>
    </source>
</evidence>
<dbReference type="CDD" id="cd04730">
    <property type="entry name" value="NPD_like"/>
    <property type="match status" value="1"/>
</dbReference>
<evidence type="ECO:0000256" key="2">
    <source>
        <dbReference type="ARBA" id="ARBA00022630"/>
    </source>
</evidence>
<dbReference type="OrthoDB" id="9778912at2"/>
<dbReference type="InterPro" id="IPR004136">
    <property type="entry name" value="NMO"/>
</dbReference>
<evidence type="ECO:0000256" key="4">
    <source>
        <dbReference type="ARBA" id="ARBA00023002"/>
    </source>
</evidence>
<dbReference type="Gene3D" id="3.20.20.70">
    <property type="entry name" value="Aldolase class I"/>
    <property type="match status" value="1"/>
</dbReference>